<proteinExistence type="predicted"/>
<accession>A0A833VL33</accession>
<evidence type="ECO:0000259" key="5">
    <source>
        <dbReference type="PROSITE" id="PS50830"/>
    </source>
</evidence>
<evidence type="ECO:0000256" key="4">
    <source>
        <dbReference type="SAM" id="MobiDB-lite"/>
    </source>
</evidence>
<keyword evidence="2" id="KW-0255">Endonuclease</keyword>
<dbReference type="GO" id="GO:0004519">
    <property type="term" value="F:endonuclease activity"/>
    <property type="evidence" value="ECO:0007669"/>
    <property type="project" value="UniProtKB-KW"/>
</dbReference>
<dbReference type="AlphaFoldDB" id="A0A833VL33"/>
<dbReference type="PROSITE" id="PS50830">
    <property type="entry name" value="TNASE_3"/>
    <property type="match status" value="1"/>
</dbReference>
<keyword evidence="3" id="KW-0378">Hydrolase</keyword>
<evidence type="ECO:0000313" key="6">
    <source>
        <dbReference type="EMBL" id="KAF3327418.1"/>
    </source>
</evidence>
<dbReference type="GO" id="GO:0016787">
    <property type="term" value="F:hydrolase activity"/>
    <property type="evidence" value="ECO:0007669"/>
    <property type="project" value="UniProtKB-KW"/>
</dbReference>
<feature type="region of interest" description="Disordered" evidence="4">
    <location>
        <begin position="323"/>
        <end position="350"/>
    </location>
</feature>
<dbReference type="PANTHER" id="PTHR12302:SF3">
    <property type="entry name" value="SERINE_THREONINE-PROTEIN KINASE 31"/>
    <property type="match status" value="1"/>
</dbReference>
<evidence type="ECO:0000256" key="3">
    <source>
        <dbReference type="ARBA" id="ARBA00022801"/>
    </source>
</evidence>
<dbReference type="PANTHER" id="PTHR12302">
    <property type="entry name" value="EBNA2 BINDING PROTEIN P100"/>
    <property type="match status" value="1"/>
</dbReference>
<dbReference type="SMART" id="SM00318">
    <property type="entry name" value="SNc"/>
    <property type="match status" value="1"/>
</dbReference>
<feature type="compositionally biased region" description="Basic residues" evidence="4">
    <location>
        <begin position="327"/>
        <end position="338"/>
    </location>
</feature>
<evidence type="ECO:0000256" key="2">
    <source>
        <dbReference type="ARBA" id="ARBA00022759"/>
    </source>
</evidence>
<dbReference type="EMBL" id="SWLB01000017">
    <property type="protein sequence ID" value="KAF3327418.1"/>
    <property type="molecule type" value="Genomic_DNA"/>
</dbReference>
<dbReference type="Gene3D" id="2.40.50.90">
    <property type="match status" value="1"/>
</dbReference>
<dbReference type="GO" id="GO:0005737">
    <property type="term" value="C:cytoplasm"/>
    <property type="evidence" value="ECO:0007669"/>
    <property type="project" value="TreeGrafter"/>
</dbReference>
<reference evidence="6" key="1">
    <citation type="submission" date="2020-01" db="EMBL/GenBank/DDBJ databases">
        <title>Genome sequence of Kobresia littledalei, the first chromosome-level genome in the family Cyperaceae.</title>
        <authorList>
            <person name="Qu G."/>
        </authorList>
    </citation>
    <scope>NUCLEOTIDE SEQUENCE</scope>
    <source>
        <strain evidence="6">C.B.Clarke</strain>
        <tissue evidence="6">Leaf</tissue>
    </source>
</reference>
<name>A0A833VL33_9POAL</name>
<dbReference type="SUPFAM" id="SSF50199">
    <property type="entry name" value="Staphylococcal nuclease"/>
    <property type="match status" value="1"/>
</dbReference>
<dbReference type="InterPro" id="IPR016071">
    <property type="entry name" value="Staphylococal_nuclease_OB-fold"/>
</dbReference>
<dbReference type="Pfam" id="PF00565">
    <property type="entry name" value="SNase"/>
    <property type="match status" value="1"/>
</dbReference>
<keyword evidence="1" id="KW-0540">Nuclease</keyword>
<protein>
    <submittedName>
        <fullName evidence="6">Nuclease CAN2</fullName>
    </submittedName>
</protein>
<evidence type="ECO:0000256" key="1">
    <source>
        <dbReference type="ARBA" id="ARBA00022722"/>
    </source>
</evidence>
<gene>
    <name evidence="6" type="ORF">FCM35_KLT07536</name>
</gene>
<dbReference type="Proteomes" id="UP000623129">
    <property type="component" value="Unassembled WGS sequence"/>
</dbReference>
<evidence type="ECO:0000313" key="7">
    <source>
        <dbReference type="Proteomes" id="UP000623129"/>
    </source>
</evidence>
<keyword evidence="7" id="KW-1185">Reference proteome</keyword>
<comment type="caution">
    <text evidence="6">The sequence shown here is derived from an EMBL/GenBank/DDBJ whole genome shotgun (WGS) entry which is preliminary data.</text>
</comment>
<organism evidence="6 7">
    <name type="scientific">Carex littledalei</name>
    <dbReference type="NCBI Taxonomy" id="544730"/>
    <lineage>
        <taxon>Eukaryota</taxon>
        <taxon>Viridiplantae</taxon>
        <taxon>Streptophyta</taxon>
        <taxon>Embryophyta</taxon>
        <taxon>Tracheophyta</taxon>
        <taxon>Spermatophyta</taxon>
        <taxon>Magnoliopsida</taxon>
        <taxon>Liliopsida</taxon>
        <taxon>Poales</taxon>
        <taxon>Cyperaceae</taxon>
        <taxon>Cyperoideae</taxon>
        <taxon>Cariceae</taxon>
        <taxon>Carex</taxon>
        <taxon>Carex subgen. Euthyceras</taxon>
    </lineage>
</organism>
<feature type="domain" description="TNase-like" evidence="5">
    <location>
        <begin position="134"/>
        <end position="310"/>
    </location>
</feature>
<dbReference type="InterPro" id="IPR035437">
    <property type="entry name" value="SNase_OB-fold_sf"/>
</dbReference>
<dbReference type="OrthoDB" id="430293at2759"/>
<sequence>MGNAILRCFRGDCDDTPPPATPHRPASPAAAGLANLELHLLNFESTSQVPEGLSQHVTLSKKAQAKWYAKILAAWRESSPRTPEEAASLVARALQVQRDALAGFLRFYSLPFPQIQTQVSGPSSWPEGVQFELHTLPVEAKLVGDGDGMTVHVNTEDPRESGTVPIEVQEAAIERRQARAIRDYVRADALHKIIMDCGYRVITANNEEILAREYRIRLRGIDAPEMNMEYGQEAKDALTKLIQGKTLRIQVYEKDRYDRLVGDVYCNGIFVQEKLLRKGCAWHYDHFDKRPSFAQWQKEARNAGRGLWANPNPVEPWEFKKMERNTKNGRRPYHNRRNAQRDQRVPIQAY</sequence>